<feature type="compositionally biased region" description="Basic and acidic residues" evidence="1">
    <location>
        <begin position="1059"/>
        <end position="1076"/>
    </location>
</feature>
<dbReference type="Proteomes" id="UP000557566">
    <property type="component" value="Unassembled WGS sequence"/>
</dbReference>
<reference evidence="2 3" key="1">
    <citation type="journal article" date="2020" name="Genome Biol. Evol.">
        <title>A new high-quality draft genome assembly of the Chinese cordyceps Ophiocordyceps sinensis.</title>
        <authorList>
            <person name="Shu R."/>
            <person name="Zhang J."/>
            <person name="Meng Q."/>
            <person name="Zhang H."/>
            <person name="Zhou G."/>
            <person name="Li M."/>
            <person name="Wu P."/>
            <person name="Zhao Y."/>
            <person name="Chen C."/>
            <person name="Qin Q."/>
        </authorList>
    </citation>
    <scope>NUCLEOTIDE SEQUENCE [LARGE SCALE GENOMIC DNA]</scope>
    <source>
        <strain evidence="2 3">IOZ07</strain>
    </source>
</reference>
<name>A0A8H4V6Y9_9HYPO</name>
<feature type="compositionally biased region" description="Gly residues" evidence="1">
    <location>
        <begin position="1211"/>
        <end position="1227"/>
    </location>
</feature>
<evidence type="ECO:0000256" key="1">
    <source>
        <dbReference type="SAM" id="MobiDB-lite"/>
    </source>
</evidence>
<feature type="compositionally biased region" description="Basic and acidic residues" evidence="1">
    <location>
        <begin position="623"/>
        <end position="635"/>
    </location>
</feature>
<feature type="compositionally biased region" description="Polar residues" evidence="1">
    <location>
        <begin position="24"/>
        <end position="40"/>
    </location>
</feature>
<feature type="compositionally biased region" description="Polar residues" evidence="1">
    <location>
        <begin position="1092"/>
        <end position="1105"/>
    </location>
</feature>
<feature type="region of interest" description="Disordered" evidence="1">
    <location>
        <begin position="429"/>
        <end position="916"/>
    </location>
</feature>
<gene>
    <name evidence="2" type="ORF">G6O67_001893</name>
</gene>
<proteinExistence type="predicted"/>
<protein>
    <submittedName>
        <fullName evidence="2">Uncharacterized protein</fullName>
    </submittedName>
</protein>
<organism evidence="2 3">
    <name type="scientific">Ophiocordyceps sinensis</name>
    <dbReference type="NCBI Taxonomy" id="72228"/>
    <lineage>
        <taxon>Eukaryota</taxon>
        <taxon>Fungi</taxon>
        <taxon>Dikarya</taxon>
        <taxon>Ascomycota</taxon>
        <taxon>Pezizomycotina</taxon>
        <taxon>Sordariomycetes</taxon>
        <taxon>Hypocreomycetidae</taxon>
        <taxon>Hypocreales</taxon>
        <taxon>Ophiocordycipitaceae</taxon>
        <taxon>Ophiocordyceps</taxon>
    </lineage>
</organism>
<feature type="compositionally biased region" description="Basic and acidic residues" evidence="1">
    <location>
        <begin position="825"/>
        <end position="834"/>
    </location>
</feature>
<feature type="compositionally biased region" description="Basic residues" evidence="1">
    <location>
        <begin position="1029"/>
        <end position="1040"/>
    </location>
</feature>
<feature type="compositionally biased region" description="Basic and acidic residues" evidence="1">
    <location>
        <begin position="763"/>
        <end position="777"/>
    </location>
</feature>
<dbReference type="EMBL" id="JAAVMX010000003">
    <property type="protein sequence ID" value="KAF4509961.1"/>
    <property type="molecule type" value="Genomic_DNA"/>
</dbReference>
<feature type="compositionally biased region" description="Polar residues" evidence="1">
    <location>
        <begin position="88"/>
        <end position="99"/>
    </location>
</feature>
<feature type="compositionally biased region" description="Low complexity" evidence="1">
    <location>
        <begin position="1045"/>
        <end position="1056"/>
    </location>
</feature>
<keyword evidence="3" id="KW-1185">Reference proteome</keyword>
<feature type="compositionally biased region" description="Basic and acidic residues" evidence="1">
    <location>
        <begin position="1243"/>
        <end position="1255"/>
    </location>
</feature>
<feature type="compositionally biased region" description="Polar residues" evidence="1">
    <location>
        <begin position="1135"/>
        <end position="1144"/>
    </location>
</feature>
<feature type="compositionally biased region" description="Basic and acidic residues" evidence="1">
    <location>
        <begin position="541"/>
        <end position="556"/>
    </location>
</feature>
<accession>A0A8H4V6Y9</accession>
<feature type="compositionally biased region" description="Low complexity" evidence="1">
    <location>
        <begin position="959"/>
        <end position="973"/>
    </location>
</feature>
<feature type="compositionally biased region" description="Basic and acidic residues" evidence="1">
    <location>
        <begin position="643"/>
        <end position="656"/>
    </location>
</feature>
<feature type="region of interest" description="Disordered" evidence="1">
    <location>
        <begin position="1"/>
        <end position="124"/>
    </location>
</feature>
<feature type="compositionally biased region" description="Basic and acidic residues" evidence="1">
    <location>
        <begin position="715"/>
        <end position="727"/>
    </location>
</feature>
<evidence type="ECO:0000313" key="2">
    <source>
        <dbReference type="EMBL" id="KAF4509961.1"/>
    </source>
</evidence>
<feature type="compositionally biased region" description="Basic and acidic residues" evidence="1">
    <location>
        <begin position="692"/>
        <end position="706"/>
    </location>
</feature>
<feature type="compositionally biased region" description="Basic and acidic residues" evidence="1">
    <location>
        <begin position="585"/>
        <end position="594"/>
    </location>
</feature>
<feature type="compositionally biased region" description="Basic and acidic residues" evidence="1">
    <location>
        <begin position="485"/>
        <end position="496"/>
    </location>
</feature>
<feature type="region of interest" description="Disordered" evidence="1">
    <location>
        <begin position="936"/>
        <end position="1295"/>
    </location>
</feature>
<comment type="caution">
    <text evidence="2">The sequence shown here is derived from an EMBL/GenBank/DDBJ whole genome shotgun (WGS) entry which is preliminary data.</text>
</comment>
<feature type="compositionally biased region" description="Polar residues" evidence="1">
    <location>
        <begin position="473"/>
        <end position="484"/>
    </location>
</feature>
<feature type="compositionally biased region" description="Polar residues" evidence="1">
    <location>
        <begin position="898"/>
        <end position="910"/>
    </location>
</feature>
<feature type="compositionally biased region" description="Basic and acidic residues" evidence="1">
    <location>
        <begin position="800"/>
        <end position="816"/>
    </location>
</feature>
<dbReference type="OrthoDB" id="3941926at2759"/>
<evidence type="ECO:0000313" key="3">
    <source>
        <dbReference type="Proteomes" id="UP000557566"/>
    </source>
</evidence>
<sequence length="1295" mass="136080">MPGQSSHPSYLVHQVQGHDGLLAQTGTRTPSFNDTTQGQQLGPRPAHKGRGNAPQLPPRPSFASTPQRHYTAPRVSVADGKWPPGEPSQLQVESENRPPSMSPKGGNWYGSRNGKGKGRGGPRGDRVFSQQLFPDALYANNGRDERASWQGSWRRAGPAHNEGVSGNECRNDNPNGRHTYWPCHCAFCHERNRGVWVAVNDRTEATAADVHARLQAGMLGKFGPVEAVIPMPASCDSRLAFVVRFQNEYSVPNALHFGHGPILEKQLSVTISPLHRSKWINESLRSSFRGAAGPQFQEWAAGPANTATGYPVPQAGMPPMNQYATPFVPPYGVSGYQPAMYPPAGASMQSPAGALMQSPGFIPRGPVAASPMQSPGFIPRGPVAASPMQSPGFPQGPVAASTMQSPGFPQGPVAASTMQSPGFIPQGPVAASTMQSPGFIPQGPVAASTTQPSARRHHGNTGAGHGSAKPWTGSPSASPTIMTDNRQEPPKHDEAQSKPPSEEALDEAKPAAHGEPSTPTSQRSDIKARVALPMSPPQIIKVHDKDAGESKAEATEAKTGSLGQSSNADAKNDSVAGEEPQSNGLDKDSDRESPLEPTVPSNDESLPLKDPAASVAEDTETQPSKDAERDTDKSTKPIVPKQKSHDEASRKGKEKVPVMPLEPTVPKQKGNDESLPLKVPAASVAEDTETQPSKDAERDTGRDKSTKPIVPKKKSHDEASRKGKEKVPVMPLEPTVPKQKGNDESLPLKVPAASVAEGTETQPSKDAERDTGRDKSTKPIVPKKMSHDEASRKGKGKVPATEDNKPQPKTGPETKARVPSIFTEEQIKGRKQAWDRISMPLNPLKVGKPAGVASGGSEGSPSKSGASQHAADAEGPKTACEAETSRGHDVASPKSDSDSAGTITQESGSMGSPPRICNRVADILCRVFEQRYTLGEKRAKGWLVDDGAAPLDQSTVQCPGGESRSEASSSAPRLGAGDEKPSQASQMASQAVDAKDGPSQASQIASQAVDAKDGPAMTGQPSGHDTLRGKNKKKSKKNRKVTSTPPVQADQQAPAQGDDEARGGRELPRPPHDQDARTAGLETGKATDQGKVASSGQNDNGQAGSNPRPAQHGPKNEYRADAGGSLRISKKRRNQPQALDTQIAESHGRSAGTPTFSSTPPFKPTSPDDPDVNIVRHGQQGAEAPAGLNPLAPAFESPGHSAAESKATHAGKGGGHRGGSTRGGGPGRQQAKAQDGWPVSAKEAPKDKKDVRADEWPSLLGPEASSSTFASVGKGKQRAVPDDAWGVPGNHGAQG</sequence>
<feature type="compositionally biased region" description="Basic and acidic residues" evidence="1">
    <location>
        <begin position="883"/>
        <end position="897"/>
    </location>
</feature>